<dbReference type="RefSeq" id="WP_201851147.1">
    <property type="nucleotide sequence ID" value="NZ_JABBYC010000076.1"/>
</dbReference>
<evidence type="ECO:0000256" key="1">
    <source>
        <dbReference type="SAM" id="MobiDB-lite"/>
    </source>
</evidence>
<dbReference type="EMBL" id="JABBYC010000076">
    <property type="protein sequence ID" value="MBL0888726.1"/>
    <property type="molecule type" value="Genomic_DNA"/>
</dbReference>
<gene>
    <name evidence="2" type="ORF">HGK34_21010</name>
</gene>
<accession>A0ABS1LR16</accession>
<reference evidence="2 3" key="1">
    <citation type="journal article" date="2021" name="Arch. Microbiol.">
        <title>Myceligenerans indicum sp. nov., an actinobacterium isolated from mangrove sediment of Sundarbans, India.</title>
        <authorList>
            <person name="Asha K."/>
            <person name="Bhadury P."/>
        </authorList>
    </citation>
    <scope>NUCLEOTIDE SEQUENCE [LARGE SCALE GENOMIC DNA]</scope>
    <source>
        <strain evidence="2 3">I2</strain>
    </source>
</reference>
<dbReference type="InterPro" id="IPR040547">
    <property type="entry name" value="CdiI"/>
</dbReference>
<sequence>MVTLDDLDPPRWPDPPSDATGLMRRVHAARRRPLVELTSEDLRVLAAQQVALMRVLPLAAHLLIEDPFVSGDFYPGDLLLAAIKAPDHAWDRLSDMTLASRLATVLSALPETALADLPGDGPNLVARFTAVHG</sequence>
<organism evidence="2 3">
    <name type="scientific">Myceligenerans indicum</name>
    <dbReference type="NCBI Taxonomy" id="2593663"/>
    <lineage>
        <taxon>Bacteria</taxon>
        <taxon>Bacillati</taxon>
        <taxon>Actinomycetota</taxon>
        <taxon>Actinomycetes</taxon>
        <taxon>Micrococcales</taxon>
        <taxon>Promicromonosporaceae</taxon>
        <taxon>Myceligenerans</taxon>
    </lineage>
</organism>
<feature type="region of interest" description="Disordered" evidence="1">
    <location>
        <begin position="1"/>
        <end position="20"/>
    </location>
</feature>
<protein>
    <submittedName>
        <fullName evidence="2">Uncharacterized protein</fullName>
    </submittedName>
</protein>
<keyword evidence="3" id="KW-1185">Reference proteome</keyword>
<name>A0ABS1LR16_9MICO</name>
<dbReference type="Pfam" id="PF18616">
    <property type="entry name" value="CdiI_3"/>
    <property type="match status" value="1"/>
</dbReference>
<proteinExistence type="predicted"/>
<dbReference type="Proteomes" id="UP000675409">
    <property type="component" value="Unassembled WGS sequence"/>
</dbReference>
<dbReference type="CDD" id="cd20691">
    <property type="entry name" value="CdiI_EC536-like"/>
    <property type="match status" value="1"/>
</dbReference>
<evidence type="ECO:0000313" key="3">
    <source>
        <dbReference type="Proteomes" id="UP000675409"/>
    </source>
</evidence>
<comment type="caution">
    <text evidence="2">The sequence shown here is derived from an EMBL/GenBank/DDBJ whole genome shotgun (WGS) entry which is preliminary data.</text>
</comment>
<evidence type="ECO:0000313" key="2">
    <source>
        <dbReference type="EMBL" id="MBL0888726.1"/>
    </source>
</evidence>